<accession>A0A7W7TZC7</accession>
<dbReference type="Proteomes" id="UP000582643">
    <property type="component" value="Unassembled WGS sequence"/>
</dbReference>
<organism evidence="1 2">
    <name type="scientific">Streptomyces nymphaeiformis</name>
    <dbReference type="NCBI Taxonomy" id="2663842"/>
    <lineage>
        <taxon>Bacteria</taxon>
        <taxon>Bacillati</taxon>
        <taxon>Actinomycetota</taxon>
        <taxon>Actinomycetes</taxon>
        <taxon>Kitasatosporales</taxon>
        <taxon>Streptomycetaceae</taxon>
        <taxon>Streptomyces</taxon>
    </lineage>
</organism>
<evidence type="ECO:0000313" key="2">
    <source>
        <dbReference type="Proteomes" id="UP000582643"/>
    </source>
</evidence>
<dbReference type="EMBL" id="JACHJY010000004">
    <property type="protein sequence ID" value="MBB4982177.1"/>
    <property type="molecule type" value="Genomic_DNA"/>
</dbReference>
<protein>
    <submittedName>
        <fullName evidence="1">Uncharacterized protein</fullName>
    </submittedName>
</protein>
<keyword evidence="2" id="KW-1185">Reference proteome</keyword>
<reference evidence="1 2" key="1">
    <citation type="submission" date="2020-08" db="EMBL/GenBank/DDBJ databases">
        <title>Genomic Encyclopedia of Type Strains, Phase III (KMG-III): the genomes of soil and plant-associated and newly described type strains.</title>
        <authorList>
            <person name="Whitman W."/>
        </authorList>
    </citation>
    <scope>NUCLEOTIDE SEQUENCE [LARGE SCALE GENOMIC DNA]</scope>
    <source>
        <strain evidence="1 2">SFB5A</strain>
    </source>
</reference>
<comment type="caution">
    <text evidence="1">The sequence shown here is derived from an EMBL/GenBank/DDBJ whole genome shotgun (WGS) entry which is preliminary data.</text>
</comment>
<sequence>MSWGGVGAGGQKRPWAVPPRWVPAADRRRVATVEVLAFAEAMGIRWLLMVLLGASPPCQRNWPNSAVQTSTPTPVRFRRG</sequence>
<dbReference type="AlphaFoldDB" id="A0A7W7TZC7"/>
<name>A0A7W7TZC7_9ACTN</name>
<evidence type="ECO:0000313" key="1">
    <source>
        <dbReference type="EMBL" id="MBB4982177.1"/>
    </source>
</evidence>
<gene>
    <name evidence="1" type="ORF">GGE06_003087</name>
</gene>
<proteinExistence type="predicted"/>